<name>D6PCU4_9BACT</name>
<dbReference type="AlphaFoldDB" id="D6PCU4"/>
<dbReference type="EMBL" id="GU942987">
    <property type="protein sequence ID" value="ADD93545.1"/>
    <property type="molecule type" value="Genomic_DNA"/>
</dbReference>
<evidence type="ECO:0000313" key="1">
    <source>
        <dbReference type="EMBL" id="ADD93545.1"/>
    </source>
</evidence>
<sequence>MSNNAYFFSIDMSKEIKDQVKQLLDVWMEAFNNRDLEGWSNTHNFPHVRIAGGQVSLWETKDDYISHFSKPDMFESLEAAGWHHSKWVSRDFDLVSEEKVHVSVVFQRYDKENNPHSKFEALYVVTKINSNWGVQVRSSLAP</sequence>
<accession>D6PCU4</accession>
<reference evidence="1" key="1">
    <citation type="journal article" date="2010" name="ISME J.">
        <title>Metagenome of the Mediterranean deep chlorophyll maximum studied by direct and fosmid library 454 pyrosequencing.</title>
        <authorList>
            <person name="Ghai R."/>
            <person name="Martin-Cuadrado A.B."/>
            <person name="Molto A.G."/>
            <person name="Heredia I.G."/>
            <person name="Cabrera R."/>
            <person name="Martin J."/>
            <person name="Verdu M."/>
            <person name="Deschamps P."/>
            <person name="Moreira D."/>
            <person name="Lopez-Garcia P."/>
            <person name="Mira A."/>
            <person name="Rodriguez-Valera F."/>
        </authorList>
    </citation>
    <scope>NUCLEOTIDE SEQUENCE</scope>
</reference>
<proteinExistence type="predicted"/>
<evidence type="ECO:0008006" key="2">
    <source>
        <dbReference type="Google" id="ProtNLM"/>
    </source>
</evidence>
<organism evidence="1">
    <name type="scientific">uncultured marine bacterium MedDCM-OCT-S04-C293</name>
    <dbReference type="NCBI Taxonomy" id="743054"/>
    <lineage>
        <taxon>Bacteria</taxon>
        <taxon>environmental samples</taxon>
    </lineage>
</organism>
<protein>
    <recommendedName>
        <fullName evidence="2">DUF4440 domain-containing protein</fullName>
    </recommendedName>
</protein>